<evidence type="ECO:0000313" key="8">
    <source>
        <dbReference type="Proteomes" id="UP000039865"/>
    </source>
</evidence>
<dbReference type="SMART" id="SM00028">
    <property type="entry name" value="TPR"/>
    <property type="match status" value="2"/>
</dbReference>
<feature type="compositionally biased region" description="Low complexity" evidence="6">
    <location>
        <begin position="1"/>
        <end position="33"/>
    </location>
</feature>
<dbReference type="AlphaFoldDB" id="A0A078AZV2"/>
<name>A0A078AZV2_STYLE</name>
<dbReference type="OrthoDB" id="629492at2759"/>
<dbReference type="EMBL" id="CCKQ01014546">
    <property type="protein sequence ID" value="CDW86323.1"/>
    <property type="molecule type" value="Genomic_DNA"/>
</dbReference>
<dbReference type="Pfam" id="PF14559">
    <property type="entry name" value="TPR_19"/>
    <property type="match status" value="1"/>
</dbReference>
<feature type="compositionally biased region" description="Polar residues" evidence="6">
    <location>
        <begin position="38"/>
        <end position="57"/>
    </location>
</feature>
<dbReference type="PANTHER" id="PTHR46512">
    <property type="entry name" value="PEPTIDYLPROLYL ISOMERASE"/>
    <property type="match status" value="1"/>
</dbReference>
<dbReference type="EC" id="5.2.1.8" evidence="2"/>
<dbReference type="GO" id="GO:0003755">
    <property type="term" value="F:peptidyl-prolyl cis-trans isomerase activity"/>
    <property type="evidence" value="ECO:0007669"/>
    <property type="project" value="UniProtKB-EC"/>
</dbReference>
<evidence type="ECO:0000313" key="7">
    <source>
        <dbReference type="EMBL" id="CDW86323.1"/>
    </source>
</evidence>
<evidence type="ECO:0000256" key="1">
    <source>
        <dbReference type="ARBA" id="ARBA00000971"/>
    </source>
</evidence>
<evidence type="ECO:0000256" key="2">
    <source>
        <dbReference type="ARBA" id="ARBA00013194"/>
    </source>
</evidence>
<dbReference type="PANTHER" id="PTHR46512:SF9">
    <property type="entry name" value="PEPTIDYLPROLYL ISOMERASE"/>
    <property type="match status" value="1"/>
</dbReference>
<dbReference type="InParanoid" id="A0A078AZV2"/>
<dbReference type="SUPFAM" id="SSF48452">
    <property type="entry name" value="TPR-like"/>
    <property type="match status" value="1"/>
</dbReference>
<dbReference type="Gene3D" id="1.25.40.10">
    <property type="entry name" value="Tetratricopeptide repeat domain"/>
    <property type="match status" value="1"/>
</dbReference>
<feature type="region of interest" description="Disordered" evidence="6">
    <location>
        <begin position="1"/>
        <end position="67"/>
    </location>
</feature>
<evidence type="ECO:0000256" key="6">
    <source>
        <dbReference type="SAM" id="MobiDB-lite"/>
    </source>
</evidence>
<protein>
    <recommendedName>
        <fullName evidence="2">peptidylprolyl isomerase</fullName>
        <ecNumber evidence="2">5.2.1.8</ecNumber>
    </recommendedName>
</protein>
<dbReference type="PROSITE" id="PS50005">
    <property type="entry name" value="TPR"/>
    <property type="match status" value="1"/>
</dbReference>
<keyword evidence="4 7" id="KW-0413">Isomerase</keyword>
<dbReference type="Proteomes" id="UP000039865">
    <property type="component" value="Unassembled WGS sequence"/>
</dbReference>
<sequence>MQEEQQIISENQNSDSIVQQTQSQDYESQQQTEVLITDNKNTGANTSTQEVAMNDQTQHNEDSVLSQEEQLSEEAKEKIREENKWKNFVPTEQKRPIDEFFDLKSISPIREERIPENNEIVKYVIEDGKGSFIGLQDEVFYKHETRFDNGQLVDFSEKRNAIDKFVMSDSRFHDFYKLIFKTMRKGEIAWGKFPKSSHNGIYHSSTHFQNKPEEIKAQIGDDVYIKFSINNIKRNNQCPNSNSFECLEEYLGQIRSICKELMDDGEYPNAQNLYSRVYASYKNMSKVLKDSLTEEQKQKRDEALHLLSLNLSITHFKRNNFKDSIKHAKEALEYNKENPKAYFRLAMSFKGNGQLEEAKEQLVTAIKLAPSDKSLRDEYKQITDQMMTKEKEWYSKMNGFYSSKKMSDIEQKDYEEQILKQKLTKKHFQDQ</sequence>
<keyword evidence="8" id="KW-1185">Reference proteome</keyword>
<evidence type="ECO:0000256" key="3">
    <source>
        <dbReference type="ARBA" id="ARBA00023110"/>
    </source>
</evidence>
<evidence type="ECO:0000256" key="5">
    <source>
        <dbReference type="PROSITE-ProRule" id="PRU00339"/>
    </source>
</evidence>
<feature type="repeat" description="TPR" evidence="5">
    <location>
        <begin position="339"/>
        <end position="372"/>
    </location>
</feature>
<proteinExistence type="predicted"/>
<dbReference type="InterPro" id="IPR019734">
    <property type="entry name" value="TPR_rpt"/>
</dbReference>
<evidence type="ECO:0000256" key="4">
    <source>
        <dbReference type="ARBA" id="ARBA00023235"/>
    </source>
</evidence>
<comment type="catalytic activity">
    <reaction evidence="1">
        <text>[protein]-peptidylproline (omega=180) = [protein]-peptidylproline (omega=0)</text>
        <dbReference type="Rhea" id="RHEA:16237"/>
        <dbReference type="Rhea" id="RHEA-COMP:10747"/>
        <dbReference type="Rhea" id="RHEA-COMP:10748"/>
        <dbReference type="ChEBI" id="CHEBI:83833"/>
        <dbReference type="ChEBI" id="CHEBI:83834"/>
        <dbReference type="EC" id="5.2.1.8"/>
    </reaction>
</comment>
<dbReference type="InterPro" id="IPR050754">
    <property type="entry name" value="FKBP4/5/8-like"/>
</dbReference>
<accession>A0A078AZV2</accession>
<gene>
    <name evidence="7" type="primary">Contig1611.g1750</name>
    <name evidence="7" type="ORF">STYLEM_15417</name>
</gene>
<organism evidence="7 8">
    <name type="scientific">Stylonychia lemnae</name>
    <name type="common">Ciliate</name>
    <dbReference type="NCBI Taxonomy" id="5949"/>
    <lineage>
        <taxon>Eukaryota</taxon>
        <taxon>Sar</taxon>
        <taxon>Alveolata</taxon>
        <taxon>Ciliophora</taxon>
        <taxon>Intramacronucleata</taxon>
        <taxon>Spirotrichea</taxon>
        <taxon>Stichotrichia</taxon>
        <taxon>Sporadotrichida</taxon>
        <taxon>Oxytrichidae</taxon>
        <taxon>Stylonychinae</taxon>
        <taxon>Stylonychia</taxon>
    </lineage>
</organism>
<reference evidence="7 8" key="1">
    <citation type="submission" date="2014-06" db="EMBL/GenBank/DDBJ databases">
        <authorList>
            <person name="Swart Estienne"/>
        </authorList>
    </citation>
    <scope>NUCLEOTIDE SEQUENCE [LARGE SCALE GENOMIC DNA]</scope>
    <source>
        <strain evidence="7 8">130c</strain>
    </source>
</reference>
<keyword evidence="5" id="KW-0802">TPR repeat</keyword>
<dbReference type="SUPFAM" id="SSF54534">
    <property type="entry name" value="FKBP-like"/>
    <property type="match status" value="1"/>
</dbReference>
<keyword evidence="3" id="KW-0697">Rotamase</keyword>
<dbReference type="InterPro" id="IPR011990">
    <property type="entry name" value="TPR-like_helical_dom_sf"/>
</dbReference>